<proteinExistence type="predicted"/>
<dbReference type="InterPro" id="IPR016136">
    <property type="entry name" value="DNA_helicase_N/primase_C"/>
</dbReference>
<organism evidence="4 5">
    <name type="scientific">Saxibacter everestensis</name>
    <dbReference type="NCBI Taxonomy" id="2909229"/>
    <lineage>
        <taxon>Bacteria</taxon>
        <taxon>Bacillati</taxon>
        <taxon>Actinomycetota</taxon>
        <taxon>Actinomycetes</taxon>
        <taxon>Micrococcales</taxon>
        <taxon>Brevibacteriaceae</taxon>
        <taxon>Saxibacter</taxon>
    </lineage>
</organism>
<accession>A0ABY8QWF9</accession>
<name>A0ABY8QWF9_9MICO</name>
<reference evidence="4 5" key="1">
    <citation type="submission" date="2023-05" db="EMBL/GenBank/DDBJ databases">
        <title>Lithophilousrod everest ZFBP1038 complete genpme.</title>
        <authorList>
            <person name="Tian M."/>
        </authorList>
    </citation>
    <scope>NUCLEOTIDE SEQUENCE [LARGE SCALE GENOMIC DNA]</scope>
    <source>
        <strain evidence="4 5">ZFBP1038</strain>
    </source>
</reference>
<feature type="domain" description="DNA helicase DnaB-like N-terminal" evidence="3">
    <location>
        <begin position="1"/>
        <end position="85"/>
    </location>
</feature>
<keyword evidence="5" id="KW-1185">Reference proteome</keyword>
<keyword evidence="1" id="KW-0235">DNA replication</keyword>
<protein>
    <submittedName>
        <fullName evidence="4">AAA family ATPase</fullName>
    </submittedName>
</protein>
<dbReference type="Pfam" id="PF13481">
    <property type="entry name" value="AAA_25"/>
    <property type="match status" value="1"/>
</dbReference>
<dbReference type="PANTHER" id="PTHR30153:SF2">
    <property type="entry name" value="REPLICATIVE DNA HELICASE"/>
    <property type="match status" value="1"/>
</dbReference>
<dbReference type="Proteomes" id="UP001209083">
    <property type="component" value="Chromosome"/>
</dbReference>
<gene>
    <name evidence="4" type="ORF">LWF01_02810</name>
</gene>
<evidence type="ECO:0000313" key="5">
    <source>
        <dbReference type="Proteomes" id="UP001209083"/>
    </source>
</evidence>
<dbReference type="Gene3D" id="3.40.50.300">
    <property type="entry name" value="P-loop containing nucleotide triphosphate hydrolases"/>
    <property type="match status" value="1"/>
</dbReference>
<dbReference type="RefSeq" id="WP_349639523.1">
    <property type="nucleotide sequence ID" value="NZ_CP090958.1"/>
</dbReference>
<dbReference type="SUPFAM" id="SSF52540">
    <property type="entry name" value="P-loop containing nucleoside triphosphate hydrolases"/>
    <property type="match status" value="1"/>
</dbReference>
<evidence type="ECO:0000256" key="1">
    <source>
        <dbReference type="ARBA" id="ARBA00022705"/>
    </source>
</evidence>
<evidence type="ECO:0000313" key="4">
    <source>
        <dbReference type="EMBL" id="WGW12719.1"/>
    </source>
</evidence>
<dbReference type="InterPro" id="IPR007693">
    <property type="entry name" value="DNA_helicase_DnaB-like_N"/>
</dbReference>
<dbReference type="Gene3D" id="1.10.860.10">
    <property type="entry name" value="DNAb Helicase, Chain A"/>
    <property type="match status" value="1"/>
</dbReference>
<dbReference type="InterPro" id="IPR027417">
    <property type="entry name" value="P-loop_NTPase"/>
</dbReference>
<keyword evidence="2" id="KW-0238">DNA-binding</keyword>
<sequence>MADKNSIRFAVEVITPGDFSHPSLGQVFNIIASLRGMGSPVDVVTVGQEVNKRKIPGVTGNDIGLWLQSPENSGSVTHHANIVRDDSIRRQSVTVATRAVQRLTDPADEPSVAIADVVRELREISAAGAGSTLRAKVLNEVLEGSDDYDWVVPGLLERRDRVVVTAAEGAGKTTFIRQMAVCPASGIHPTEFFEMDPIRVLVVDAENTETQWRRQVRRLVVQGRNLGSADPGSNVWLACSPRMNVTKDSDLGAIHRLLDESQADMVCVGPLYKLSGGDVNTEEGIGPVLDALDTIRERGVALVVEAHAGHQKNAAGYRDLRPRGSSALMGWPEFGFGLARNSGDPERLVDLARWRGDRDERAWPEQFSRGGTWPWMNPLLLDRPVTTDFWAEVDR</sequence>
<dbReference type="InterPro" id="IPR036185">
    <property type="entry name" value="DNA_heli_DnaB-like_N_sf"/>
</dbReference>
<dbReference type="PANTHER" id="PTHR30153">
    <property type="entry name" value="REPLICATIVE DNA HELICASE DNAB"/>
    <property type="match status" value="1"/>
</dbReference>
<evidence type="ECO:0000259" key="3">
    <source>
        <dbReference type="Pfam" id="PF00772"/>
    </source>
</evidence>
<dbReference type="EMBL" id="CP090958">
    <property type="protein sequence ID" value="WGW12719.1"/>
    <property type="molecule type" value="Genomic_DNA"/>
</dbReference>
<evidence type="ECO:0000256" key="2">
    <source>
        <dbReference type="ARBA" id="ARBA00023125"/>
    </source>
</evidence>
<dbReference type="Pfam" id="PF00772">
    <property type="entry name" value="DnaB"/>
    <property type="match status" value="1"/>
</dbReference>
<dbReference type="SUPFAM" id="SSF48024">
    <property type="entry name" value="N-terminal domain of DnaB helicase"/>
    <property type="match status" value="1"/>
</dbReference>